<evidence type="ECO:0000256" key="6">
    <source>
        <dbReference type="ARBA" id="ARBA00022989"/>
    </source>
</evidence>
<protein>
    <submittedName>
        <fullName evidence="10">F001b2de-cb4b-4a05-8eb7-55e452c48164</fullName>
    </submittedName>
</protein>
<feature type="transmembrane region" description="Helical" evidence="8">
    <location>
        <begin position="193"/>
        <end position="212"/>
    </location>
</feature>
<dbReference type="PROSITE" id="PS00218">
    <property type="entry name" value="AMINO_ACID_PERMEASE_1"/>
    <property type="match status" value="1"/>
</dbReference>
<dbReference type="InterPro" id="IPR004762">
    <property type="entry name" value="Amino_acid_permease_fungi"/>
</dbReference>
<evidence type="ECO:0000256" key="3">
    <source>
        <dbReference type="ARBA" id="ARBA00022475"/>
    </source>
</evidence>
<feature type="transmembrane region" description="Helical" evidence="8">
    <location>
        <begin position="473"/>
        <end position="497"/>
    </location>
</feature>
<feature type="transmembrane region" description="Helical" evidence="8">
    <location>
        <begin position="365"/>
        <end position="387"/>
    </location>
</feature>
<proteinExistence type="predicted"/>
<keyword evidence="4 8" id="KW-0812">Transmembrane</keyword>
<feature type="transmembrane region" description="Helical" evidence="8">
    <location>
        <begin position="115"/>
        <end position="142"/>
    </location>
</feature>
<dbReference type="GO" id="GO:0015171">
    <property type="term" value="F:amino acid transmembrane transporter activity"/>
    <property type="evidence" value="ECO:0007669"/>
    <property type="project" value="TreeGrafter"/>
</dbReference>
<feature type="transmembrane region" description="Helical" evidence="8">
    <location>
        <begin position="432"/>
        <end position="452"/>
    </location>
</feature>
<evidence type="ECO:0000256" key="2">
    <source>
        <dbReference type="ARBA" id="ARBA00022448"/>
    </source>
</evidence>
<feature type="transmembrane region" description="Helical" evidence="8">
    <location>
        <begin position="88"/>
        <end position="109"/>
    </location>
</feature>
<feature type="domain" description="Amino acid permease/ SLC12A" evidence="9">
    <location>
        <begin position="84"/>
        <end position="544"/>
    </location>
</feature>
<feature type="transmembrane region" description="Helical" evidence="8">
    <location>
        <begin position="517"/>
        <end position="537"/>
    </location>
</feature>
<dbReference type="OrthoDB" id="3900342at2759"/>
<comment type="caution">
    <text evidence="10">The sequence shown here is derived from an EMBL/GenBank/DDBJ whole genome shotgun (WGS) entry which is preliminary data.</text>
</comment>
<comment type="subcellular location">
    <subcellularLocation>
        <location evidence="1">Cell membrane</location>
        <topology evidence="1">Multi-pass membrane protein</topology>
    </subcellularLocation>
</comment>
<evidence type="ECO:0000256" key="1">
    <source>
        <dbReference type="ARBA" id="ARBA00004651"/>
    </source>
</evidence>
<reference evidence="10" key="1">
    <citation type="submission" date="2020-10" db="EMBL/GenBank/DDBJ databases">
        <authorList>
            <person name="Kusch S."/>
        </authorList>
    </citation>
    <scope>NUCLEOTIDE SEQUENCE</scope>
    <source>
        <strain evidence="10">SwB9</strain>
    </source>
</reference>
<feature type="transmembrane region" description="Helical" evidence="8">
    <location>
        <begin position="163"/>
        <end position="187"/>
    </location>
</feature>
<evidence type="ECO:0000313" key="11">
    <source>
        <dbReference type="Proteomes" id="UP000624404"/>
    </source>
</evidence>
<dbReference type="InterPro" id="IPR050524">
    <property type="entry name" value="APC_YAT"/>
</dbReference>
<keyword evidence="3" id="KW-1003">Cell membrane</keyword>
<keyword evidence="11" id="KW-1185">Reference proteome</keyword>
<feature type="transmembrane region" description="Helical" evidence="8">
    <location>
        <begin position="224"/>
        <end position="246"/>
    </location>
</feature>
<keyword evidence="6 8" id="KW-1133">Transmembrane helix</keyword>
<dbReference type="PIRSF" id="PIRSF006060">
    <property type="entry name" value="AA_transporter"/>
    <property type="match status" value="1"/>
</dbReference>
<sequence length="592" mass="64553">MVNATTDINKSCSTTTSSTVVPLLVKPKETRKFPSKPFDNFRSDAEQDLEHAIYVGRNGRRYNDKVAASNTANTNLVRTLRGRHLQMFAIGSSIGTGLFVGSGAALASGGPGSLLLAYILIGGMLYCTMQALGEMAVTFPIAGSFSTFATRFIDPAWGFATGWNYTILCLIIMPVELMAAAITLEYWDLPIPAWASITIFLASVAFISLCGIKTFGEAEYAFSILKVTAIIGFILLGIVINCTGTPQTGYIGSKYWINPGAFNHGFKGFCNILVMAAFSFAGTELVALAAAETYNPSKSLPTAIKQVFWRIVLFYILSIFIIGLLVPYNTPSLLSTSNSTTNKASPFIIAIQSAGIDGLDSVMNAVILIAVFSVASSCVFGSSRLLASLAAQGQAPRFLAYIDRKGRPIVAIFISLAFGVLAYLYVSSIGNAAFTWLLALSGLSTLFTWATICYSHIRFRKAWAQQGHSTDSLIYQSSVGTAGSWIGLIIIILVLAAQFWVAVDPLGDENEGVNDKISGFFEAYLALPVVLMFYAGYKLWYRTRWMKIEAIDLRTGRNDVDAGFLYRGSRGQRWDIGMDEWPRWKKIYKLLC</sequence>
<dbReference type="InterPro" id="IPR004841">
    <property type="entry name" value="AA-permease/SLC12A_dom"/>
</dbReference>
<evidence type="ECO:0000313" key="10">
    <source>
        <dbReference type="EMBL" id="CAD6445437.1"/>
    </source>
</evidence>
<dbReference type="Pfam" id="PF00324">
    <property type="entry name" value="AA_permease"/>
    <property type="match status" value="1"/>
</dbReference>
<organism evidence="10 11">
    <name type="scientific">Sclerotinia trifoliorum</name>
    <dbReference type="NCBI Taxonomy" id="28548"/>
    <lineage>
        <taxon>Eukaryota</taxon>
        <taxon>Fungi</taxon>
        <taxon>Dikarya</taxon>
        <taxon>Ascomycota</taxon>
        <taxon>Pezizomycotina</taxon>
        <taxon>Leotiomycetes</taxon>
        <taxon>Helotiales</taxon>
        <taxon>Sclerotiniaceae</taxon>
        <taxon>Sclerotinia</taxon>
    </lineage>
</organism>
<evidence type="ECO:0000256" key="4">
    <source>
        <dbReference type="ARBA" id="ARBA00022692"/>
    </source>
</evidence>
<dbReference type="PANTHER" id="PTHR43341">
    <property type="entry name" value="AMINO ACID PERMEASE"/>
    <property type="match status" value="1"/>
</dbReference>
<evidence type="ECO:0000256" key="8">
    <source>
        <dbReference type="SAM" id="Phobius"/>
    </source>
</evidence>
<evidence type="ECO:0000256" key="5">
    <source>
        <dbReference type="ARBA" id="ARBA00022970"/>
    </source>
</evidence>
<keyword evidence="5" id="KW-0029">Amino-acid transport</keyword>
<feature type="transmembrane region" description="Helical" evidence="8">
    <location>
        <begin position="266"/>
        <end position="287"/>
    </location>
</feature>
<dbReference type="NCBIfam" id="TIGR00913">
    <property type="entry name" value="2A0310"/>
    <property type="match status" value="1"/>
</dbReference>
<keyword evidence="2" id="KW-0813">Transport</keyword>
<dbReference type="Proteomes" id="UP000624404">
    <property type="component" value="Unassembled WGS sequence"/>
</dbReference>
<evidence type="ECO:0000259" key="9">
    <source>
        <dbReference type="Pfam" id="PF00324"/>
    </source>
</evidence>
<dbReference type="FunFam" id="1.20.1740.10:FF:000017">
    <property type="entry name" value="Amino acid permease"/>
    <property type="match status" value="1"/>
</dbReference>
<gene>
    <name evidence="10" type="ORF">SCLTRI_LOCUS5228</name>
</gene>
<dbReference type="EMBL" id="CAJHIA010000015">
    <property type="protein sequence ID" value="CAD6445437.1"/>
    <property type="molecule type" value="Genomic_DNA"/>
</dbReference>
<keyword evidence="7 8" id="KW-0472">Membrane</keyword>
<feature type="transmembrane region" description="Helical" evidence="8">
    <location>
        <begin position="408"/>
        <end position="426"/>
    </location>
</feature>
<dbReference type="InterPro" id="IPR004840">
    <property type="entry name" value="Amino_acid_permease_CS"/>
</dbReference>
<dbReference type="Gene3D" id="1.20.1740.10">
    <property type="entry name" value="Amino acid/polyamine transporter I"/>
    <property type="match status" value="1"/>
</dbReference>
<evidence type="ECO:0000256" key="7">
    <source>
        <dbReference type="ARBA" id="ARBA00023136"/>
    </source>
</evidence>
<name>A0A8H2VV32_9HELO</name>
<accession>A0A8H2VV32</accession>
<feature type="transmembrane region" description="Helical" evidence="8">
    <location>
        <begin position="307"/>
        <end position="328"/>
    </location>
</feature>
<dbReference type="GO" id="GO:0005886">
    <property type="term" value="C:plasma membrane"/>
    <property type="evidence" value="ECO:0007669"/>
    <property type="project" value="UniProtKB-SubCell"/>
</dbReference>
<dbReference type="PANTHER" id="PTHR43341:SF1">
    <property type="entry name" value="GENERAL AMINO-ACID PERMEASE GAP1"/>
    <property type="match status" value="1"/>
</dbReference>
<dbReference type="AlphaFoldDB" id="A0A8H2VV32"/>